<evidence type="ECO:0000259" key="6">
    <source>
        <dbReference type="Pfam" id="PF00662"/>
    </source>
</evidence>
<accession>D3ARU8</accession>
<dbReference type="GO" id="GO:0016020">
    <property type="term" value="C:membrane"/>
    <property type="evidence" value="ECO:0007669"/>
    <property type="project" value="UniProtKB-SubCell"/>
</dbReference>
<name>D3ARU8_9FIRM</name>
<dbReference type="EMBL" id="ACIO01000748">
    <property type="protein sequence ID" value="EFC95461.1"/>
    <property type="molecule type" value="Genomic_DNA"/>
</dbReference>
<evidence type="ECO:0000256" key="4">
    <source>
        <dbReference type="ARBA" id="ARBA00023136"/>
    </source>
</evidence>
<feature type="transmembrane region" description="Helical" evidence="5">
    <location>
        <begin position="24"/>
        <end position="43"/>
    </location>
</feature>
<feature type="non-terminal residue" evidence="7">
    <location>
        <position position="137"/>
    </location>
</feature>
<dbReference type="InterPro" id="IPR050616">
    <property type="entry name" value="CPA3_Na-H_Antiporter_A"/>
</dbReference>
<sequence>MNKSYLQSAHNKEKLMYQEMDETIVLLLPVLIPIAAGVLLLTVKRLRNSRKTMISLVMAALTAGALCAFAAVARGGGLTLWKLTDTITIEFRVDGISRLFAVLTASVWLLVGIYSMTYMTHERDEHRFFGFYLIVLG</sequence>
<dbReference type="Pfam" id="PF00662">
    <property type="entry name" value="Proton_antipo_N"/>
    <property type="match status" value="1"/>
</dbReference>
<organism evidence="7 8">
    <name type="scientific">Hungatella hathewayi DSM 13479</name>
    <dbReference type="NCBI Taxonomy" id="566550"/>
    <lineage>
        <taxon>Bacteria</taxon>
        <taxon>Bacillati</taxon>
        <taxon>Bacillota</taxon>
        <taxon>Clostridia</taxon>
        <taxon>Lachnospirales</taxon>
        <taxon>Lachnospiraceae</taxon>
        <taxon>Hungatella</taxon>
    </lineage>
</organism>
<evidence type="ECO:0000256" key="1">
    <source>
        <dbReference type="ARBA" id="ARBA00004141"/>
    </source>
</evidence>
<keyword evidence="4 5" id="KW-0472">Membrane</keyword>
<dbReference type="InterPro" id="IPR001516">
    <property type="entry name" value="Proton_antipo_N"/>
</dbReference>
<dbReference type="HOGENOM" id="CLU_1869433_0_0_9"/>
<feature type="transmembrane region" description="Helical" evidence="5">
    <location>
        <begin position="55"/>
        <end position="76"/>
    </location>
</feature>
<gene>
    <name evidence="7" type="ORF">CLOSTHATH_06354</name>
</gene>
<feature type="domain" description="NADH-Ubiquinone oxidoreductase (complex I) chain 5 N-terminal" evidence="6">
    <location>
        <begin position="86"/>
        <end position="129"/>
    </location>
</feature>
<evidence type="ECO:0000313" key="7">
    <source>
        <dbReference type="EMBL" id="EFC95461.1"/>
    </source>
</evidence>
<comment type="caution">
    <text evidence="7">The sequence shown here is derived from an EMBL/GenBank/DDBJ whole genome shotgun (WGS) entry which is preliminary data.</text>
</comment>
<protein>
    <recommendedName>
        <fullName evidence="6">NADH-Ubiquinone oxidoreductase (complex I) chain 5 N-terminal domain-containing protein</fullName>
    </recommendedName>
</protein>
<keyword evidence="2 5" id="KW-0812">Transmembrane</keyword>
<evidence type="ECO:0000313" key="8">
    <source>
        <dbReference type="Proteomes" id="UP000004968"/>
    </source>
</evidence>
<feature type="transmembrane region" description="Helical" evidence="5">
    <location>
        <begin position="96"/>
        <end position="117"/>
    </location>
</feature>
<evidence type="ECO:0000256" key="3">
    <source>
        <dbReference type="ARBA" id="ARBA00022989"/>
    </source>
</evidence>
<dbReference type="Proteomes" id="UP000004968">
    <property type="component" value="Unassembled WGS sequence"/>
</dbReference>
<dbReference type="PANTHER" id="PTHR43373">
    <property type="entry name" value="NA(+)/H(+) ANTIPORTER SUBUNIT"/>
    <property type="match status" value="1"/>
</dbReference>
<evidence type="ECO:0000256" key="5">
    <source>
        <dbReference type="SAM" id="Phobius"/>
    </source>
</evidence>
<comment type="subcellular location">
    <subcellularLocation>
        <location evidence="1">Membrane</location>
        <topology evidence="1">Multi-pass membrane protein</topology>
    </subcellularLocation>
</comment>
<keyword evidence="3 5" id="KW-1133">Transmembrane helix</keyword>
<dbReference type="AlphaFoldDB" id="D3ARU8"/>
<reference evidence="7 8" key="1">
    <citation type="submission" date="2010-01" db="EMBL/GenBank/DDBJ databases">
        <authorList>
            <person name="Weinstock G."/>
            <person name="Sodergren E."/>
            <person name="Clifton S."/>
            <person name="Fulton L."/>
            <person name="Fulton B."/>
            <person name="Courtney L."/>
            <person name="Fronick C."/>
            <person name="Harrison M."/>
            <person name="Strong C."/>
            <person name="Farmer C."/>
            <person name="Delahaunty K."/>
            <person name="Markovic C."/>
            <person name="Hall O."/>
            <person name="Minx P."/>
            <person name="Tomlinson C."/>
            <person name="Mitreva M."/>
            <person name="Nelson J."/>
            <person name="Hou S."/>
            <person name="Wollam A."/>
            <person name="Pepin K.H."/>
            <person name="Johnson M."/>
            <person name="Bhonagiri V."/>
            <person name="Nash W.E."/>
            <person name="Warren W."/>
            <person name="Chinwalla A."/>
            <person name="Mardis E.R."/>
            <person name="Wilson R.K."/>
        </authorList>
    </citation>
    <scope>NUCLEOTIDE SEQUENCE [LARGE SCALE GENOMIC DNA]</scope>
    <source>
        <strain evidence="7 8">DSM 13479</strain>
    </source>
</reference>
<dbReference type="PANTHER" id="PTHR43373:SF1">
    <property type="entry name" value="NA(+)_H(+) ANTIPORTER SUBUNIT A"/>
    <property type="match status" value="1"/>
</dbReference>
<evidence type="ECO:0000256" key="2">
    <source>
        <dbReference type="ARBA" id="ARBA00022692"/>
    </source>
</evidence>
<proteinExistence type="predicted"/>